<dbReference type="Pfam" id="PF00703">
    <property type="entry name" value="Glyco_hydro_2"/>
    <property type="match status" value="1"/>
</dbReference>
<keyword evidence="5" id="KW-0326">Glycosidase</keyword>
<dbReference type="GO" id="GO:0004565">
    <property type="term" value="F:beta-galactosidase activity"/>
    <property type="evidence" value="ECO:0007669"/>
    <property type="project" value="UniProtKB-EC"/>
</dbReference>
<dbReference type="FunFam" id="3.20.20.80:FF:000018">
    <property type="entry name" value="Beta-galactosidase"/>
    <property type="match status" value="1"/>
</dbReference>
<dbReference type="Gene3D" id="2.60.120.260">
    <property type="entry name" value="Galactose-binding domain-like"/>
    <property type="match status" value="1"/>
</dbReference>
<dbReference type="Pfam" id="PF02837">
    <property type="entry name" value="Glyco_hydro_2_N"/>
    <property type="match status" value="1"/>
</dbReference>
<dbReference type="SUPFAM" id="SSF51445">
    <property type="entry name" value="(Trans)glycosidases"/>
    <property type="match status" value="1"/>
</dbReference>
<dbReference type="InterPro" id="IPR050347">
    <property type="entry name" value="Bact_Beta-galactosidase"/>
</dbReference>
<name>M0NPX3_9EURY</name>
<sequence>MEDWCDPETIGRNRLDPHVDVLPYPDAATALAGDRTGSPWVRSLNGEWRFDLAETPRDAPSGFADPAFDASDWDGIEVPINWQAAGHGRPHYTNVVYPFPADPPNVPRENPTASYRRTFRVDEDWDGRQIRLHFEGVDSAFHLWVNGERVGYSEGARLPAEFDVSEHVEPGANTVAVRVYKWTNGSYIEDQDMWWLSGIFREVYAYAAPEVHVADVDVRTELDDDYEDARLTAEVDVANAGATEATRRVEATLRDEDGAAVADAGATEAVDVGPDQTATVALETDVADPDKWTAETPTRYALELALADAEATEGDAVTEVIAQTVGFRDVEITDGLFLVNGEAVTIRGVNRHDFHPDRGRNVPVETMREDVELMKRHNINAVRTAHYPNDSRFYDLCDEYGLYVVDETDIECHGMEFAPETPHISDATEWESAYVDRMVRMIERDKNHPSVVVWSLGNESDLGSNHVAMADETRRRDPTRPIHYEPDEEQTVSDIVGPMYPPWDQLSAWAAEDEYEHPVILCEYAHAMGNGPGNLQEYWDAFYEHDRLQGGFVWDWVDQGLRRTTADGEEWFAYGGDFGDEPNDANFNINGLVFPDRTPSPGLTELKKVIEPVTLADADLERGEITVENRYDFRDVDHLVATWRVERDGELTQSGTVDLPDIDAGEAETVTVPVESDALDGEGEHLLTVELSLASEAAWAPAGHTVSTGQFTLAGGGGQPTSTVGSSPLSCETTADGIVVSNAQFELVFDDGRGVVDSLTYHGKELLSAGPRVGLWRAPTDNDRGLPLSRTLLSRLTEKAERGESLDRGDLWTVGFSQLWREHGLDRLRFRTDDVTHQVHGAERVDITVTGRLAPPIFDHGFATEQVYTIRDDCTVGVETRLEPEGDLSALPSLPRVGLDLTLPGDLERVSWYGRGPGESYADSKQSSLVGRYERPVGELHTPYVRPQANGNRTDVRWATFTDGRGVGLFVSGDSPLDVTAHDYERSDLEAADHGHELPRRDEISVSLDHAHCGLGTGSCGPTTLERYRVEPDAFEFGVELRPFVAD</sequence>
<dbReference type="InterPro" id="IPR014718">
    <property type="entry name" value="GH-type_carb-bd"/>
</dbReference>
<dbReference type="Gene3D" id="3.20.20.80">
    <property type="entry name" value="Glycosidases"/>
    <property type="match status" value="1"/>
</dbReference>
<dbReference type="EMBL" id="AOJG01000028">
    <property type="protein sequence ID" value="EMA59668.1"/>
    <property type="molecule type" value="Genomic_DNA"/>
</dbReference>
<dbReference type="Pfam" id="PF02929">
    <property type="entry name" value="Bgal_small_N"/>
    <property type="match status" value="1"/>
</dbReference>
<dbReference type="SUPFAM" id="SSF49303">
    <property type="entry name" value="beta-Galactosidase/glucuronidase domain"/>
    <property type="match status" value="2"/>
</dbReference>
<dbReference type="InterPro" id="IPR032312">
    <property type="entry name" value="LacZ_4"/>
</dbReference>
<evidence type="ECO:0000313" key="9">
    <source>
        <dbReference type="Proteomes" id="UP000011650"/>
    </source>
</evidence>
<comment type="caution">
    <text evidence="8">The sequence shown here is derived from an EMBL/GenBank/DDBJ whole genome shotgun (WGS) entry which is preliminary data.</text>
</comment>
<dbReference type="Pfam" id="PF02836">
    <property type="entry name" value="Glyco_hydro_2_C"/>
    <property type="match status" value="1"/>
</dbReference>
<dbReference type="SMART" id="SM01038">
    <property type="entry name" value="Bgal_small_N"/>
    <property type="match status" value="1"/>
</dbReference>
<gene>
    <name evidence="8" type="ORF">C469_10111</name>
</gene>
<dbReference type="AlphaFoldDB" id="M0NPX3"/>
<dbReference type="PROSITE" id="PS00608">
    <property type="entry name" value="GLYCOSYL_HYDROL_F2_2"/>
    <property type="match status" value="1"/>
</dbReference>
<dbReference type="GO" id="GO:0030246">
    <property type="term" value="F:carbohydrate binding"/>
    <property type="evidence" value="ECO:0007669"/>
    <property type="project" value="InterPro"/>
</dbReference>
<keyword evidence="4" id="KW-0378">Hydrolase</keyword>
<dbReference type="InterPro" id="IPR008979">
    <property type="entry name" value="Galactose-bd-like_sf"/>
</dbReference>
<dbReference type="OrthoDB" id="38162at2157"/>
<dbReference type="InterPro" id="IPR006101">
    <property type="entry name" value="Glyco_hydro_2"/>
</dbReference>
<comment type="similarity">
    <text evidence="2">Belongs to the glycosyl hydrolase 2 family.</text>
</comment>
<organism evidence="8 9">
    <name type="scientific">Halorubrum lipolyticum DSM 21995</name>
    <dbReference type="NCBI Taxonomy" id="1227482"/>
    <lineage>
        <taxon>Archaea</taxon>
        <taxon>Methanobacteriati</taxon>
        <taxon>Methanobacteriota</taxon>
        <taxon>Stenosarchaea group</taxon>
        <taxon>Halobacteria</taxon>
        <taxon>Halobacteriales</taxon>
        <taxon>Haloferacaceae</taxon>
        <taxon>Halorubrum</taxon>
    </lineage>
</organism>
<reference evidence="8 9" key="1">
    <citation type="journal article" date="2014" name="PLoS Genet.">
        <title>Phylogenetically driven sequencing of extremely halophilic archaea reveals strategies for static and dynamic osmo-response.</title>
        <authorList>
            <person name="Becker E.A."/>
            <person name="Seitzer P.M."/>
            <person name="Tritt A."/>
            <person name="Larsen D."/>
            <person name="Krusor M."/>
            <person name="Yao A.I."/>
            <person name="Wu D."/>
            <person name="Madern D."/>
            <person name="Eisen J.A."/>
            <person name="Darling A.E."/>
            <person name="Facciotti M.T."/>
        </authorList>
    </citation>
    <scope>NUCLEOTIDE SEQUENCE [LARGE SCALE GENOMIC DNA]</scope>
    <source>
        <strain evidence="8 9">DSM 21995</strain>
    </source>
</reference>
<dbReference type="GO" id="GO:0009341">
    <property type="term" value="C:beta-galactosidase complex"/>
    <property type="evidence" value="ECO:0007669"/>
    <property type="project" value="InterPro"/>
</dbReference>
<protein>
    <recommendedName>
        <fullName evidence="3">beta-galactosidase</fullName>
        <ecNumber evidence="3">3.2.1.23</ecNumber>
    </recommendedName>
    <alternativeName>
        <fullName evidence="6">Lactase</fullName>
    </alternativeName>
</protein>
<keyword evidence="9" id="KW-1185">Reference proteome</keyword>
<feature type="domain" description="Beta galactosidase small chain/" evidence="7">
    <location>
        <begin position="739"/>
        <end position="1042"/>
    </location>
</feature>
<dbReference type="Gene3D" id="2.70.98.10">
    <property type="match status" value="1"/>
</dbReference>
<dbReference type="PANTHER" id="PTHR46323:SF2">
    <property type="entry name" value="BETA-GALACTOSIDASE"/>
    <property type="match status" value="1"/>
</dbReference>
<dbReference type="PANTHER" id="PTHR46323">
    <property type="entry name" value="BETA-GALACTOSIDASE"/>
    <property type="match status" value="1"/>
</dbReference>
<dbReference type="InterPro" id="IPR023230">
    <property type="entry name" value="Glyco_hydro_2_CS"/>
</dbReference>
<dbReference type="GO" id="GO:0005990">
    <property type="term" value="P:lactose catabolic process"/>
    <property type="evidence" value="ECO:0007669"/>
    <property type="project" value="TreeGrafter"/>
</dbReference>
<evidence type="ECO:0000256" key="5">
    <source>
        <dbReference type="ARBA" id="ARBA00023295"/>
    </source>
</evidence>
<evidence type="ECO:0000256" key="1">
    <source>
        <dbReference type="ARBA" id="ARBA00001412"/>
    </source>
</evidence>
<dbReference type="RefSeq" id="WP_008006221.1">
    <property type="nucleotide sequence ID" value="NZ_AOJG01000028.1"/>
</dbReference>
<dbReference type="PATRIC" id="fig|1227482.3.peg.2038"/>
<dbReference type="InterPro" id="IPR006102">
    <property type="entry name" value="Ig-like_GH2"/>
</dbReference>
<dbReference type="SUPFAM" id="SSF74650">
    <property type="entry name" value="Galactose mutarotase-like"/>
    <property type="match status" value="1"/>
</dbReference>
<dbReference type="Proteomes" id="UP000011650">
    <property type="component" value="Unassembled WGS sequence"/>
</dbReference>
<evidence type="ECO:0000256" key="4">
    <source>
        <dbReference type="ARBA" id="ARBA00022801"/>
    </source>
</evidence>
<evidence type="ECO:0000256" key="2">
    <source>
        <dbReference type="ARBA" id="ARBA00007401"/>
    </source>
</evidence>
<accession>M0NPX3</accession>
<dbReference type="InterPro" id="IPR013783">
    <property type="entry name" value="Ig-like_fold"/>
</dbReference>
<dbReference type="SUPFAM" id="SSF49785">
    <property type="entry name" value="Galactose-binding domain-like"/>
    <property type="match status" value="1"/>
</dbReference>
<proteinExistence type="inferred from homology"/>
<dbReference type="InterPro" id="IPR004199">
    <property type="entry name" value="B-gal_small/dom_5"/>
</dbReference>
<dbReference type="STRING" id="1227482.C469_10111"/>
<dbReference type="InterPro" id="IPR011013">
    <property type="entry name" value="Gal_mutarotase_sf_dom"/>
</dbReference>
<dbReference type="InterPro" id="IPR006103">
    <property type="entry name" value="Glyco_hydro_2_cat"/>
</dbReference>
<dbReference type="PROSITE" id="PS00719">
    <property type="entry name" value="GLYCOSYL_HYDROL_F2_1"/>
    <property type="match status" value="1"/>
</dbReference>
<evidence type="ECO:0000313" key="8">
    <source>
        <dbReference type="EMBL" id="EMA59668.1"/>
    </source>
</evidence>
<evidence type="ECO:0000256" key="6">
    <source>
        <dbReference type="ARBA" id="ARBA00032230"/>
    </source>
</evidence>
<dbReference type="Pfam" id="PF16353">
    <property type="entry name" value="LacZ_4"/>
    <property type="match status" value="1"/>
</dbReference>
<evidence type="ECO:0000259" key="7">
    <source>
        <dbReference type="SMART" id="SM01038"/>
    </source>
</evidence>
<dbReference type="InterPro" id="IPR023232">
    <property type="entry name" value="Glyco_hydro_2_AS"/>
</dbReference>
<dbReference type="PRINTS" id="PR00132">
    <property type="entry name" value="GLHYDRLASE2"/>
</dbReference>
<dbReference type="InterPro" id="IPR006104">
    <property type="entry name" value="Glyco_hydro_2_N"/>
</dbReference>
<evidence type="ECO:0000256" key="3">
    <source>
        <dbReference type="ARBA" id="ARBA00012756"/>
    </source>
</evidence>
<comment type="catalytic activity">
    <reaction evidence="1">
        <text>Hydrolysis of terminal non-reducing beta-D-galactose residues in beta-D-galactosides.</text>
        <dbReference type="EC" id="3.2.1.23"/>
    </reaction>
</comment>
<dbReference type="EC" id="3.2.1.23" evidence="3"/>
<dbReference type="InterPro" id="IPR036156">
    <property type="entry name" value="Beta-gal/glucu_dom_sf"/>
</dbReference>
<dbReference type="InterPro" id="IPR017853">
    <property type="entry name" value="GH"/>
</dbReference>
<dbReference type="Gene3D" id="2.60.40.10">
    <property type="entry name" value="Immunoglobulins"/>
    <property type="match status" value="2"/>
</dbReference>